<evidence type="ECO:0000313" key="2">
    <source>
        <dbReference type="Proteomes" id="UP000011074"/>
    </source>
</evidence>
<dbReference type="RefSeq" id="WP_156100262.1">
    <property type="nucleotide sequence ID" value="NZ_CP048261.1"/>
</dbReference>
<protein>
    <submittedName>
        <fullName evidence="1">Uncharacterized protein</fullName>
    </submittedName>
</protein>
<proteinExistence type="predicted"/>
<organism evidence="1 2">
    <name type="scientific">Streptomyces rimosus subsp. rimosus (strain ATCC 10970 / DSM 40260 / JCM 4667 / NRRL 2234)</name>
    <dbReference type="NCBI Taxonomy" id="1265868"/>
    <lineage>
        <taxon>Bacteria</taxon>
        <taxon>Bacillati</taxon>
        <taxon>Actinomycetota</taxon>
        <taxon>Actinomycetes</taxon>
        <taxon>Kitasatosporales</taxon>
        <taxon>Streptomycetaceae</taxon>
        <taxon>Streptomyces</taxon>
    </lineage>
</organism>
<dbReference type="GeneID" id="66854158"/>
<sequence>MRLGKALAVGVAEDVAAVTNAEGDVVVPETVAECEVSEPVSVEVPERHPVPAGR</sequence>
<dbReference type="AlphaFoldDB" id="A0A8A1UK56"/>
<evidence type="ECO:0000313" key="1">
    <source>
        <dbReference type="EMBL" id="QST80367.1"/>
    </source>
</evidence>
<gene>
    <name evidence="1" type="ORF">SRIM_009445</name>
</gene>
<name>A0A8A1UK56_STRR1</name>
<reference evidence="1" key="2">
    <citation type="submission" date="2020-01" db="EMBL/GenBank/DDBJ databases">
        <authorList>
            <person name="Algora L."/>
            <person name="Schniete J.K."/>
            <person name="MacFadyen A."/>
            <person name="Hoskisson P.A."/>
            <person name="Hunter I.S."/>
            <person name="Herron P.R."/>
        </authorList>
    </citation>
    <scope>NUCLEOTIDE SEQUENCE</scope>
    <source>
        <strain evidence="1">ATCC 10970</strain>
    </source>
</reference>
<reference evidence="1" key="3">
    <citation type="journal article" date="2021" name="bioRxiv">
        <title>Bilateral symmetry of linear streptomycete chromosomes.</title>
        <authorList>
            <person name="Algora-Gallardo L."/>
            <person name="Schniete J.K."/>
            <person name="Mark D.R."/>
            <person name="Hunter I.S."/>
            <person name="Herron P.R."/>
        </authorList>
    </citation>
    <scope>NUCLEOTIDE SEQUENCE</scope>
    <source>
        <strain evidence="1">ATCC 10970</strain>
    </source>
</reference>
<dbReference type="Proteomes" id="UP000011074">
    <property type="component" value="Chromosome"/>
</dbReference>
<reference evidence="1" key="1">
    <citation type="submission" date="2012-12" db="EMBL/GenBank/DDBJ databases">
        <authorList>
            <person name="Pethick F.E."/>
            <person name="MacFadyen A.C."/>
            <person name="Tang Z."/>
            <person name="Sangal V."/>
            <person name="Tze-Tze L."/>
            <person name="Chu J."/>
            <person name="Guo M."/>
            <person name="Kirby R."/>
            <person name="Hoskisson P.A."/>
            <person name="Herron P.R."/>
            <person name="Hunter I.S."/>
        </authorList>
    </citation>
    <scope>NUCLEOTIDE SEQUENCE</scope>
    <source>
        <strain evidence="1">ATCC 10970</strain>
    </source>
</reference>
<dbReference type="EMBL" id="CP048261">
    <property type="protein sequence ID" value="QST80367.1"/>
    <property type="molecule type" value="Genomic_DNA"/>
</dbReference>
<accession>A0A8A1UK56</accession>